<dbReference type="Proteomes" id="UP000045285">
    <property type="component" value="Unassembled WGS sequence"/>
</dbReference>
<sequence length="75" mass="8002">MPGVPSHSAPVQRLMVQPAVIVLSILFCSASVSPCAPARLLPKARSNRLTTLLTPEVVHIPVRMRADFTAPSKTA</sequence>
<dbReference type="EMBL" id="CCMZ01000003">
    <property type="protein sequence ID" value="CDX11964.1"/>
    <property type="molecule type" value="Genomic_DNA"/>
</dbReference>
<keyword evidence="1" id="KW-0812">Transmembrane</keyword>
<evidence type="ECO:0000256" key="1">
    <source>
        <dbReference type="SAM" id="Phobius"/>
    </source>
</evidence>
<name>A0A090DET7_MESPL</name>
<keyword evidence="1" id="KW-1133">Transmembrane helix</keyword>
<evidence type="ECO:0000313" key="2">
    <source>
        <dbReference type="EMBL" id="CDX11964.1"/>
    </source>
</evidence>
<proteinExistence type="predicted"/>
<organism evidence="2 3">
    <name type="scientific">Mesorhizobium plurifarium</name>
    <dbReference type="NCBI Taxonomy" id="69974"/>
    <lineage>
        <taxon>Bacteria</taxon>
        <taxon>Pseudomonadati</taxon>
        <taxon>Pseudomonadota</taxon>
        <taxon>Alphaproteobacteria</taxon>
        <taxon>Hyphomicrobiales</taxon>
        <taxon>Phyllobacteriaceae</taxon>
        <taxon>Mesorhizobium</taxon>
    </lineage>
</organism>
<keyword evidence="1" id="KW-0472">Membrane</keyword>
<accession>A0A090DET7</accession>
<feature type="transmembrane region" description="Helical" evidence="1">
    <location>
        <begin position="20"/>
        <end position="41"/>
    </location>
</feature>
<protein>
    <submittedName>
        <fullName evidence="2">Uncharacterized protein</fullName>
    </submittedName>
</protein>
<keyword evidence="3" id="KW-1185">Reference proteome</keyword>
<evidence type="ECO:0000313" key="3">
    <source>
        <dbReference type="Proteomes" id="UP000045285"/>
    </source>
</evidence>
<dbReference type="AlphaFoldDB" id="A0A090DET7"/>
<gene>
    <name evidence="2" type="ORF">MPL3356_110260</name>
</gene>
<reference evidence="3" key="1">
    <citation type="submission" date="2014-08" db="EMBL/GenBank/DDBJ databases">
        <authorList>
            <person name="Moulin L."/>
        </authorList>
    </citation>
    <scope>NUCLEOTIDE SEQUENCE [LARGE SCALE GENOMIC DNA]</scope>
</reference>